<evidence type="ECO:0000256" key="4">
    <source>
        <dbReference type="ARBA" id="ARBA00023237"/>
    </source>
</evidence>
<accession>A0A3Q8XM83</accession>
<evidence type="ECO:0000256" key="6">
    <source>
        <dbReference type="SAM" id="SignalP"/>
    </source>
</evidence>
<dbReference type="SUPFAM" id="SSF56925">
    <property type="entry name" value="OMPA-like"/>
    <property type="match status" value="1"/>
</dbReference>
<reference evidence="8 9" key="1">
    <citation type="submission" date="2018-09" db="EMBL/GenBank/DDBJ databases">
        <title>Marinorhizobium profundi gen. nov., sp. nov., isolated from a deep-sea sediment sample from the New Britain Trench and proposal of Marinorhizobiaceae fam. nov. in the order Rhizobiales of the class Alphaproteobacteria.</title>
        <authorList>
            <person name="Cao J."/>
        </authorList>
    </citation>
    <scope>NUCLEOTIDE SEQUENCE [LARGE SCALE GENOMIC DNA]</scope>
    <source>
        <strain evidence="8 9">WS11</strain>
    </source>
</reference>
<keyword evidence="9" id="KW-1185">Reference proteome</keyword>
<feature type="domain" description="Outer membrane protein beta-barrel" evidence="7">
    <location>
        <begin position="32"/>
        <end position="233"/>
    </location>
</feature>
<evidence type="ECO:0000313" key="8">
    <source>
        <dbReference type="EMBL" id="AZN70820.1"/>
    </source>
</evidence>
<proteinExistence type="inferred from homology"/>
<dbReference type="OrthoDB" id="9815357at2"/>
<keyword evidence="2 6" id="KW-0732">Signal</keyword>
<evidence type="ECO:0000256" key="1">
    <source>
        <dbReference type="ARBA" id="ARBA00004442"/>
    </source>
</evidence>
<dbReference type="Proteomes" id="UP000268192">
    <property type="component" value="Chromosome"/>
</dbReference>
<evidence type="ECO:0000313" key="9">
    <source>
        <dbReference type="Proteomes" id="UP000268192"/>
    </source>
</evidence>
<dbReference type="Gene3D" id="2.40.160.20">
    <property type="match status" value="1"/>
</dbReference>
<keyword evidence="4" id="KW-0998">Cell outer membrane</keyword>
<gene>
    <name evidence="8" type="ORF">D5400_05605</name>
</gene>
<dbReference type="InterPro" id="IPR027385">
    <property type="entry name" value="Beta-barrel_OMP"/>
</dbReference>
<name>A0A3Q8XM83_9HYPH</name>
<comment type="subcellular location">
    <subcellularLocation>
        <location evidence="1">Cell outer membrane</location>
    </subcellularLocation>
</comment>
<evidence type="ECO:0000256" key="3">
    <source>
        <dbReference type="ARBA" id="ARBA00023136"/>
    </source>
</evidence>
<sequence length="233" mass="23851">MKIVLAASAAFLALGTASYAADAIMSVPSAPAAAPVAAAYNWSGFYVGAFGGVTTGDYDFTGTDGTDTLDLSVSGSGFLGGAQIGYDQQFGQLVFGTVADIAATNHEAEITAAVPGFGAVQAESTLKYLGTVRARAGFAMDDLLIYAHGGYAYGETEQTLSATGIGSVSTDNDVKHGFAVGAGVEYAVTDTISFQTEYSYTDLGDDEIFNAGGVSIAEDLSFHAVKVGVNFRF</sequence>
<dbReference type="InterPro" id="IPR051692">
    <property type="entry name" value="OMP-like"/>
</dbReference>
<feature type="chain" id="PRO_5018614195" evidence="6">
    <location>
        <begin position="21"/>
        <end position="233"/>
    </location>
</feature>
<dbReference type="GO" id="GO:0009279">
    <property type="term" value="C:cell outer membrane"/>
    <property type="evidence" value="ECO:0007669"/>
    <property type="project" value="UniProtKB-SubCell"/>
</dbReference>
<evidence type="ECO:0000256" key="2">
    <source>
        <dbReference type="ARBA" id="ARBA00022729"/>
    </source>
</evidence>
<dbReference type="KEGG" id="abaw:D5400_05605"/>
<dbReference type="AlphaFoldDB" id="A0A3Q8XM83"/>
<comment type="similarity">
    <text evidence="5">Belongs to the Omp25/RopB family.</text>
</comment>
<protein>
    <submittedName>
        <fullName evidence="8">Porin family protein</fullName>
    </submittedName>
</protein>
<feature type="signal peptide" evidence="6">
    <location>
        <begin position="1"/>
        <end position="20"/>
    </location>
</feature>
<dbReference type="Pfam" id="PF13505">
    <property type="entry name" value="OMP_b-brl"/>
    <property type="match status" value="1"/>
</dbReference>
<keyword evidence="3" id="KW-0472">Membrane</keyword>
<organism evidence="8 9">
    <name type="scientific">Georhizobium profundi</name>
    <dbReference type="NCBI Taxonomy" id="2341112"/>
    <lineage>
        <taxon>Bacteria</taxon>
        <taxon>Pseudomonadati</taxon>
        <taxon>Pseudomonadota</taxon>
        <taxon>Alphaproteobacteria</taxon>
        <taxon>Hyphomicrobiales</taxon>
        <taxon>Rhizobiaceae</taxon>
        <taxon>Georhizobium</taxon>
    </lineage>
</organism>
<dbReference type="EMBL" id="CP032509">
    <property type="protein sequence ID" value="AZN70820.1"/>
    <property type="molecule type" value="Genomic_DNA"/>
</dbReference>
<dbReference type="PANTHER" id="PTHR34001:SF3">
    <property type="entry name" value="BLL7405 PROTEIN"/>
    <property type="match status" value="1"/>
</dbReference>
<dbReference type="PANTHER" id="PTHR34001">
    <property type="entry name" value="BLL7405 PROTEIN"/>
    <property type="match status" value="1"/>
</dbReference>
<dbReference type="RefSeq" id="WP_126008470.1">
    <property type="nucleotide sequence ID" value="NZ_CP032509.1"/>
</dbReference>
<evidence type="ECO:0000256" key="5">
    <source>
        <dbReference type="ARBA" id="ARBA00038306"/>
    </source>
</evidence>
<evidence type="ECO:0000259" key="7">
    <source>
        <dbReference type="Pfam" id="PF13505"/>
    </source>
</evidence>
<dbReference type="InterPro" id="IPR011250">
    <property type="entry name" value="OMP/PagP_B-barrel"/>
</dbReference>